<dbReference type="KEGG" id="nhu:H0264_24400"/>
<feature type="region of interest" description="Disordered" evidence="1">
    <location>
        <begin position="183"/>
        <end position="205"/>
    </location>
</feature>
<accession>A0A7D6VEU4</accession>
<dbReference type="AlphaFoldDB" id="A0A7D6VEU4"/>
<sequence>MTASPPQIHTASAEWFSGSFEPTPQAARLSGSPVFEAGVRPATARFAAYRDLTRPGAADLIVRMQYPGSAALAVLSNALTPLHASRDTVDSITAAGEFEDGEHIYGRLAKRFRTAREYRLEDRYGRVRWAWLEWHPYHHRTPALPVRFLLCAWFTHPEGRLAEPATDAGTRVALGTLTLDRVRTPPTRKPNLDKPARVNASFTYE</sequence>
<evidence type="ECO:0000313" key="2">
    <source>
        <dbReference type="EMBL" id="QLY28496.1"/>
    </source>
</evidence>
<protein>
    <submittedName>
        <fullName evidence="2">Uncharacterized protein</fullName>
    </submittedName>
</protein>
<dbReference type="RefSeq" id="WP_181579702.1">
    <property type="nucleotide sequence ID" value="NZ_CP059399.1"/>
</dbReference>
<dbReference type="EMBL" id="CP059399">
    <property type="protein sequence ID" value="QLY28496.1"/>
    <property type="molecule type" value="Genomic_DNA"/>
</dbReference>
<reference evidence="2 3" key="1">
    <citation type="submission" date="2020-07" db="EMBL/GenBank/DDBJ databases">
        <authorList>
            <person name="Zhuang K."/>
            <person name="Ran Y."/>
        </authorList>
    </citation>
    <scope>NUCLEOTIDE SEQUENCE [LARGE SCALE GENOMIC DNA]</scope>
    <source>
        <strain evidence="2 3">WCH-YHL-001</strain>
    </source>
</reference>
<name>A0A7D6VEU4_9NOCA</name>
<organism evidence="2 3">
    <name type="scientific">Nocardia huaxiensis</name>
    <dbReference type="NCBI Taxonomy" id="2755382"/>
    <lineage>
        <taxon>Bacteria</taxon>
        <taxon>Bacillati</taxon>
        <taxon>Actinomycetota</taxon>
        <taxon>Actinomycetes</taxon>
        <taxon>Mycobacteriales</taxon>
        <taxon>Nocardiaceae</taxon>
        <taxon>Nocardia</taxon>
    </lineage>
</organism>
<keyword evidence="3" id="KW-1185">Reference proteome</keyword>
<evidence type="ECO:0000313" key="3">
    <source>
        <dbReference type="Proteomes" id="UP000515512"/>
    </source>
</evidence>
<dbReference type="Proteomes" id="UP000515512">
    <property type="component" value="Chromosome"/>
</dbReference>
<gene>
    <name evidence="2" type="ORF">H0264_24400</name>
</gene>
<proteinExistence type="predicted"/>
<evidence type="ECO:0000256" key="1">
    <source>
        <dbReference type="SAM" id="MobiDB-lite"/>
    </source>
</evidence>